<organism evidence="2 3">
    <name type="scientific">Streptomyces flaveus</name>
    <dbReference type="NCBI Taxonomy" id="66370"/>
    <lineage>
        <taxon>Bacteria</taxon>
        <taxon>Bacillati</taxon>
        <taxon>Actinomycetota</taxon>
        <taxon>Actinomycetes</taxon>
        <taxon>Kitasatosporales</taxon>
        <taxon>Streptomycetaceae</taxon>
        <taxon>Streptomyces</taxon>
        <taxon>Streptomyces aurantiacus group</taxon>
    </lineage>
</organism>
<sequence>MSTPDWFRELLEVSDVLAAEDRARIAAWQGGSGADSDEPPAEEAEDDVPPLTVRLGDLGTVTAERSAELTPEQTRQVFRILEEVMTSGSEYDGTAVATGFFEALLNAWDNGFDLRAVWDDVGPESRAYCLAWNKFGDVESPDWMR</sequence>
<feature type="region of interest" description="Disordered" evidence="1">
    <location>
        <begin position="28"/>
        <end position="49"/>
    </location>
</feature>
<reference evidence="2" key="1">
    <citation type="journal article" date="2014" name="Int. J. Syst. Evol. Microbiol.">
        <title>Complete genome sequence of Corynebacterium casei LMG S-19264T (=DSM 44701T), isolated from a smear-ripened cheese.</title>
        <authorList>
            <consortium name="US DOE Joint Genome Institute (JGI-PGF)"/>
            <person name="Walter F."/>
            <person name="Albersmeier A."/>
            <person name="Kalinowski J."/>
            <person name="Ruckert C."/>
        </authorList>
    </citation>
    <scope>NUCLEOTIDE SEQUENCE</scope>
    <source>
        <strain evidence="2">JCM 3035</strain>
    </source>
</reference>
<evidence type="ECO:0000313" key="2">
    <source>
        <dbReference type="EMBL" id="GGK62932.1"/>
    </source>
</evidence>
<evidence type="ECO:0000313" key="3">
    <source>
        <dbReference type="Proteomes" id="UP000637788"/>
    </source>
</evidence>
<protein>
    <submittedName>
        <fullName evidence="2">Uncharacterized protein</fullName>
    </submittedName>
</protein>
<dbReference type="AlphaFoldDB" id="A0A917QQ66"/>
<dbReference type="EMBL" id="BMPQ01000005">
    <property type="protein sequence ID" value="GGK62932.1"/>
    <property type="molecule type" value="Genomic_DNA"/>
</dbReference>
<feature type="compositionally biased region" description="Acidic residues" evidence="1">
    <location>
        <begin position="35"/>
        <end position="48"/>
    </location>
</feature>
<gene>
    <name evidence="2" type="ORF">GCM10010094_24700</name>
</gene>
<proteinExistence type="predicted"/>
<comment type="caution">
    <text evidence="2">The sequence shown here is derived from an EMBL/GenBank/DDBJ whole genome shotgun (WGS) entry which is preliminary data.</text>
</comment>
<dbReference type="Proteomes" id="UP000637788">
    <property type="component" value="Unassembled WGS sequence"/>
</dbReference>
<name>A0A917QQ66_9ACTN</name>
<accession>A0A917QQ66</accession>
<dbReference type="RefSeq" id="WP_189321913.1">
    <property type="nucleotide sequence ID" value="NZ_BMPQ01000005.1"/>
</dbReference>
<keyword evidence="3" id="KW-1185">Reference proteome</keyword>
<reference evidence="2" key="2">
    <citation type="submission" date="2020-09" db="EMBL/GenBank/DDBJ databases">
        <authorList>
            <person name="Sun Q."/>
            <person name="Ohkuma M."/>
        </authorList>
    </citation>
    <scope>NUCLEOTIDE SEQUENCE</scope>
    <source>
        <strain evidence="2">JCM 3035</strain>
    </source>
</reference>
<evidence type="ECO:0000256" key="1">
    <source>
        <dbReference type="SAM" id="MobiDB-lite"/>
    </source>
</evidence>